<sequence>MHTTKSDSRLASASEIREIVGPVDGEVIARILEIEPTVEDVRRAYQWLRADEPLLRNPEFSLGRKAEEVFEILDDELPDFDSSGRPG</sequence>
<proteinExistence type="predicted"/>
<evidence type="ECO:0000313" key="1">
    <source>
        <dbReference type="EMBL" id="RCJ10496.1"/>
    </source>
</evidence>
<gene>
    <name evidence="1" type="ORF">DDK22_00565</name>
</gene>
<dbReference type="AlphaFoldDB" id="A0A367PTV8"/>
<protein>
    <submittedName>
        <fullName evidence="1">Uncharacterized protein</fullName>
    </submittedName>
</protein>
<reference evidence="1 2" key="1">
    <citation type="submission" date="2018-04" db="EMBL/GenBank/DDBJ databases">
        <title>Cupriavidus necator CR12 genome sequencing and assembly.</title>
        <authorList>
            <person name="Ben Fekih I."/>
            <person name="Mazhar H.S."/>
            <person name="Bello S.K."/>
            <person name="Rensing C."/>
        </authorList>
    </citation>
    <scope>NUCLEOTIDE SEQUENCE [LARGE SCALE GENOMIC DNA]</scope>
    <source>
        <strain evidence="1 2">CR12</strain>
    </source>
</reference>
<dbReference type="RefSeq" id="WP_114130228.1">
    <property type="nucleotide sequence ID" value="NZ_CP068436.1"/>
</dbReference>
<name>A0A367PTV8_CUPNE</name>
<comment type="caution">
    <text evidence="1">The sequence shown here is derived from an EMBL/GenBank/DDBJ whole genome shotgun (WGS) entry which is preliminary data.</text>
</comment>
<accession>A0A367PTV8</accession>
<dbReference type="Proteomes" id="UP000253501">
    <property type="component" value="Unassembled WGS sequence"/>
</dbReference>
<organism evidence="1 2">
    <name type="scientific">Cupriavidus necator</name>
    <name type="common">Alcaligenes eutrophus</name>
    <name type="synonym">Ralstonia eutropha</name>
    <dbReference type="NCBI Taxonomy" id="106590"/>
    <lineage>
        <taxon>Bacteria</taxon>
        <taxon>Pseudomonadati</taxon>
        <taxon>Pseudomonadota</taxon>
        <taxon>Betaproteobacteria</taxon>
        <taxon>Burkholderiales</taxon>
        <taxon>Burkholderiaceae</taxon>
        <taxon>Cupriavidus</taxon>
    </lineage>
</organism>
<dbReference type="EMBL" id="QDHA01000001">
    <property type="protein sequence ID" value="RCJ10496.1"/>
    <property type="molecule type" value="Genomic_DNA"/>
</dbReference>
<evidence type="ECO:0000313" key="2">
    <source>
        <dbReference type="Proteomes" id="UP000253501"/>
    </source>
</evidence>